<proteinExistence type="predicted"/>
<sequence length="132" mass="15401">MTQRRGMQVAFGYVTRYVRFVRVEKETEDLKNLSISSRARCLKLAVQKISHSFKNIGQLRNNGSITDHSTPYSPCWAKIVLSIHIRGDRISHVMIPQTLVLRYFKFRYFTDAACLDLAQCWFHTCTLRNSLE</sequence>
<protein>
    <submittedName>
        <fullName evidence="1">Uncharacterized protein</fullName>
    </submittedName>
</protein>
<evidence type="ECO:0000313" key="2">
    <source>
        <dbReference type="Proteomes" id="UP000887159"/>
    </source>
</evidence>
<evidence type="ECO:0000313" key="1">
    <source>
        <dbReference type="EMBL" id="GFY16171.1"/>
    </source>
</evidence>
<dbReference type="AlphaFoldDB" id="A0A8X6SPZ9"/>
<gene>
    <name evidence="1" type="ORF">TNCV_2348161</name>
</gene>
<name>A0A8X6SPZ9_TRICX</name>
<dbReference type="Proteomes" id="UP000887159">
    <property type="component" value="Unassembled WGS sequence"/>
</dbReference>
<comment type="caution">
    <text evidence="1">The sequence shown here is derived from an EMBL/GenBank/DDBJ whole genome shotgun (WGS) entry which is preliminary data.</text>
</comment>
<dbReference type="EMBL" id="BMAU01021338">
    <property type="protein sequence ID" value="GFY16171.1"/>
    <property type="molecule type" value="Genomic_DNA"/>
</dbReference>
<organism evidence="1 2">
    <name type="scientific">Trichonephila clavipes</name>
    <name type="common">Golden silk orbweaver</name>
    <name type="synonym">Nephila clavipes</name>
    <dbReference type="NCBI Taxonomy" id="2585209"/>
    <lineage>
        <taxon>Eukaryota</taxon>
        <taxon>Metazoa</taxon>
        <taxon>Ecdysozoa</taxon>
        <taxon>Arthropoda</taxon>
        <taxon>Chelicerata</taxon>
        <taxon>Arachnida</taxon>
        <taxon>Araneae</taxon>
        <taxon>Araneomorphae</taxon>
        <taxon>Entelegynae</taxon>
        <taxon>Araneoidea</taxon>
        <taxon>Nephilidae</taxon>
        <taxon>Trichonephila</taxon>
    </lineage>
</organism>
<accession>A0A8X6SPZ9</accession>
<keyword evidence="2" id="KW-1185">Reference proteome</keyword>
<reference evidence="1" key="1">
    <citation type="submission" date="2020-08" db="EMBL/GenBank/DDBJ databases">
        <title>Multicomponent nature underlies the extraordinary mechanical properties of spider dragline silk.</title>
        <authorList>
            <person name="Kono N."/>
            <person name="Nakamura H."/>
            <person name="Mori M."/>
            <person name="Yoshida Y."/>
            <person name="Ohtoshi R."/>
            <person name="Malay A.D."/>
            <person name="Moran D.A.P."/>
            <person name="Tomita M."/>
            <person name="Numata K."/>
            <person name="Arakawa K."/>
        </authorList>
    </citation>
    <scope>NUCLEOTIDE SEQUENCE</scope>
</reference>